<keyword evidence="3" id="KW-0804">Transcription</keyword>
<keyword evidence="4" id="KW-0539">Nucleus</keyword>
<proteinExistence type="predicted"/>
<comment type="caution">
    <text evidence="8">The sequence shown here is derived from an EMBL/GenBank/DDBJ whole genome shotgun (WGS) entry which is preliminary data.</text>
</comment>
<feature type="coiled-coil region" evidence="5">
    <location>
        <begin position="347"/>
        <end position="374"/>
    </location>
</feature>
<dbReference type="Pfam" id="PF00010">
    <property type="entry name" value="HLH"/>
    <property type="match status" value="1"/>
</dbReference>
<keyword evidence="2" id="KW-0805">Transcription regulation</keyword>
<dbReference type="Proteomes" id="UP001396334">
    <property type="component" value="Unassembled WGS sequence"/>
</dbReference>
<feature type="compositionally biased region" description="Basic and acidic residues" evidence="6">
    <location>
        <begin position="69"/>
        <end position="78"/>
    </location>
</feature>
<protein>
    <recommendedName>
        <fullName evidence="7">BHLH domain-containing protein</fullName>
    </recommendedName>
</protein>
<evidence type="ECO:0000313" key="9">
    <source>
        <dbReference type="Proteomes" id="UP001396334"/>
    </source>
</evidence>
<feature type="domain" description="BHLH" evidence="7">
    <location>
        <begin position="308"/>
        <end position="357"/>
    </location>
</feature>
<keyword evidence="9" id="KW-1185">Reference proteome</keyword>
<evidence type="ECO:0000256" key="6">
    <source>
        <dbReference type="SAM" id="MobiDB-lite"/>
    </source>
</evidence>
<dbReference type="InterPro" id="IPR052610">
    <property type="entry name" value="bHLH_transcription_regulator"/>
</dbReference>
<dbReference type="InterPro" id="IPR011598">
    <property type="entry name" value="bHLH_dom"/>
</dbReference>
<feature type="region of interest" description="Disordered" evidence="6">
    <location>
        <begin position="62"/>
        <end position="81"/>
    </location>
</feature>
<name>A0ABR2TKV9_9ROSI</name>
<reference evidence="8 9" key="1">
    <citation type="journal article" date="2024" name="G3 (Bethesda)">
        <title>Genome assembly of Hibiscus sabdariffa L. provides insights into metabolisms of medicinal natural products.</title>
        <authorList>
            <person name="Kim T."/>
        </authorList>
    </citation>
    <scope>NUCLEOTIDE SEQUENCE [LARGE SCALE GENOMIC DNA]</scope>
    <source>
        <strain evidence="8">TK-2024</strain>
        <tissue evidence="8">Old leaves</tissue>
    </source>
</reference>
<feature type="compositionally biased region" description="Low complexity" evidence="6">
    <location>
        <begin position="259"/>
        <end position="272"/>
    </location>
</feature>
<dbReference type="PANTHER" id="PTHR45959:SF73">
    <property type="entry name" value="TRANSCRIPTION FACTOR BHLH25"/>
    <property type="match status" value="1"/>
</dbReference>
<dbReference type="SUPFAM" id="SSF47459">
    <property type="entry name" value="HLH, helix-loop-helix DNA-binding domain"/>
    <property type="match status" value="1"/>
</dbReference>
<comment type="subcellular location">
    <subcellularLocation>
        <location evidence="1">Nucleus</location>
    </subcellularLocation>
</comment>
<dbReference type="CDD" id="cd11452">
    <property type="entry name" value="bHLH_AtNAI1_like"/>
    <property type="match status" value="1"/>
</dbReference>
<gene>
    <name evidence="8" type="ORF">V6N11_022751</name>
</gene>
<dbReference type="EMBL" id="JBBPBN010000005">
    <property type="protein sequence ID" value="KAK9037852.1"/>
    <property type="molecule type" value="Genomic_DNA"/>
</dbReference>
<sequence length="473" mass="52865">MEVPVTQCASSTYAPVSNNDRLCTQHQADANIPLAKPGPESATDVSPLEPKHVADDSIAAASSLTGHFPSRDDTRVESSTESAESLLVHNIDLEMAYLASVPTPTHSVDIITEGSSLPGVQRTKNKKPTSEPYSLIYTPSHSLRKFKGTREKGKLHFFLMEILSSKWLSELEMEDPAFFPQLPFDEYSFDETNFQSLSSESYSSYPNIEQKISQNDVSCNNIEAYRQVEEEEELKRPMKQLKTNNWSFSMNQNIPPKVSSSSSHIISFNNSDSPPPVSQQHYGLDSDVKPSFNEVSKRAVGSLTRTPLHAQDHVIAERKRREKLSQRFISLSTLIPGLKKTDKASILGDAIKYMKQLQEKVATLEEQAAKKMVESVILVKKTQIYADDETSSSDENFDTQSNKPFPEIEARVSDKDVLLTKVEKLHLSVVNTNVLPFGQATLDITIVTQMEAEFSMTGKDLVKNLRLALLKFM</sequence>
<evidence type="ECO:0000259" key="7">
    <source>
        <dbReference type="PROSITE" id="PS50888"/>
    </source>
</evidence>
<feature type="region of interest" description="Disordered" evidence="6">
    <location>
        <begin position="250"/>
        <end position="283"/>
    </location>
</feature>
<evidence type="ECO:0000256" key="1">
    <source>
        <dbReference type="ARBA" id="ARBA00004123"/>
    </source>
</evidence>
<dbReference type="InterPro" id="IPR036638">
    <property type="entry name" value="HLH_DNA-bd_sf"/>
</dbReference>
<evidence type="ECO:0000256" key="2">
    <source>
        <dbReference type="ARBA" id="ARBA00023015"/>
    </source>
</evidence>
<evidence type="ECO:0000313" key="8">
    <source>
        <dbReference type="EMBL" id="KAK9037852.1"/>
    </source>
</evidence>
<accession>A0ABR2TKV9</accession>
<dbReference type="SMART" id="SM00353">
    <property type="entry name" value="HLH"/>
    <property type="match status" value="1"/>
</dbReference>
<evidence type="ECO:0000256" key="4">
    <source>
        <dbReference type="ARBA" id="ARBA00023242"/>
    </source>
</evidence>
<evidence type="ECO:0000256" key="3">
    <source>
        <dbReference type="ARBA" id="ARBA00023163"/>
    </source>
</evidence>
<dbReference type="PROSITE" id="PS50888">
    <property type="entry name" value="BHLH"/>
    <property type="match status" value="1"/>
</dbReference>
<organism evidence="8 9">
    <name type="scientific">Hibiscus sabdariffa</name>
    <name type="common">roselle</name>
    <dbReference type="NCBI Taxonomy" id="183260"/>
    <lineage>
        <taxon>Eukaryota</taxon>
        <taxon>Viridiplantae</taxon>
        <taxon>Streptophyta</taxon>
        <taxon>Embryophyta</taxon>
        <taxon>Tracheophyta</taxon>
        <taxon>Spermatophyta</taxon>
        <taxon>Magnoliopsida</taxon>
        <taxon>eudicotyledons</taxon>
        <taxon>Gunneridae</taxon>
        <taxon>Pentapetalae</taxon>
        <taxon>rosids</taxon>
        <taxon>malvids</taxon>
        <taxon>Malvales</taxon>
        <taxon>Malvaceae</taxon>
        <taxon>Malvoideae</taxon>
        <taxon>Hibiscus</taxon>
    </lineage>
</organism>
<evidence type="ECO:0000256" key="5">
    <source>
        <dbReference type="SAM" id="Coils"/>
    </source>
</evidence>
<dbReference type="Gene3D" id="4.10.280.10">
    <property type="entry name" value="Helix-loop-helix DNA-binding domain"/>
    <property type="match status" value="1"/>
</dbReference>
<dbReference type="PANTHER" id="PTHR45959">
    <property type="entry name" value="BHLH TRANSCRIPTION FACTOR"/>
    <property type="match status" value="1"/>
</dbReference>
<keyword evidence="5" id="KW-0175">Coiled coil</keyword>